<dbReference type="PROSITE" id="PS50847">
    <property type="entry name" value="GRAM_POS_ANCHORING"/>
    <property type="match status" value="1"/>
</dbReference>
<evidence type="ECO:0000256" key="1">
    <source>
        <dbReference type="ARBA" id="ARBA00022512"/>
    </source>
</evidence>
<evidence type="ECO:0000256" key="3">
    <source>
        <dbReference type="ARBA" id="ARBA00022729"/>
    </source>
</evidence>
<dbReference type="Proteomes" id="UP000538196">
    <property type="component" value="Unassembled WGS sequence"/>
</dbReference>
<dbReference type="InterPro" id="IPR019931">
    <property type="entry name" value="LPXTG_anchor"/>
</dbReference>
<dbReference type="CDD" id="cd00102">
    <property type="entry name" value="IPT"/>
    <property type="match status" value="5"/>
</dbReference>
<keyword evidence="5" id="KW-0812">Transmembrane</keyword>
<organism evidence="7 8">
    <name type="scientific">Leifsonia aquatica</name>
    <name type="common">Corynebacterium aquaticum</name>
    <dbReference type="NCBI Taxonomy" id="144185"/>
    <lineage>
        <taxon>Bacteria</taxon>
        <taxon>Bacillati</taxon>
        <taxon>Actinomycetota</taxon>
        <taxon>Actinomycetes</taxon>
        <taxon>Micrococcales</taxon>
        <taxon>Microbacteriaceae</taxon>
        <taxon>Leifsonia</taxon>
    </lineage>
</organism>
<dbReference type="InterPro" id="IPR002909">
    <property type="entry name" value="IPT_dom"/>
</dbReference>
<evidence type="ECO:0000256" key="2">
    <source>
        <dbReference type="ARBA" id="ARBA00022525"/>
    </source>
</evidence>
<sequence length="1884" mass="180397">MVTRLDIGNGARRARERRRGGRRLLGTTAAGAAVALTLAGAGLWAIPAQAAPGDTSNATGQYLSGTLIGLNAGLVASLGGEAAASNGTADQTNANNLDVGVLGVVNIAAPGGIQIPLDLGGAGVVSQYASALQTGTSVGASGLTSASGDIGTGITPKPGIAPGPLHVNLAQAVSSLGLPTATLNELAQLDLSIGVTGARATQTAPGAPTGSYSLAGTGLTFHSATVAGLTSAINTQVGNVQTVVNGLAGPGGTLAQALNLINLGPVLSTTASVSASNLQAAVAPLLAGTLTDPAYPGVSIDLGTGDISVDLGAITTLEGLAPNTNLLSAATLTSIETSVTGLLGSLVSRVQTVLTNTTNALTVTAQVTALGLPVINVNESVGQLLAGNTTGISVAGIAIGLPLSTVLSAVLGPLGGIGTAITTLGTSVLAPVTATLVPAIAPVLNGVVSLTANNQSTTGGVFTETALRASVLPGTQALTLNVANATVGPNALAVPPVIGSLTPTSGPATGGTPVTITGSGFTGTTGVTFGGTAGTAFTVVDDTTITVTTPAHAPGATDAVVQGPNGDSGPGTFTFLAAPTIGSLTPTSGPETGGTAVTITGTGFTGATGVTFGGTPATGVTVVNDTTITASSPAHAPGATDVVVQSPNGDSGPGTFTFVALPAISSITPPSGPVTGGTPVTITGTGFTGATGVTFDGTPGVGFSVTNDTTITVATPAHAQGPVDVVVQHPIGDSAPGTFTYLPLPVITSVTPGSGPETGGTAVTITGSGFTGATGVTFGGTPAANVTVVDDTTITVTTPGHAPGAVDVIVTTPAGPSAPGGFTFNPVVGPPAIGTISPDHGPETGGTPVTITGSGFTGATGVTFDGIAGTAFTVVDPNTITVTTPAHAAGPSDVVVQSPDGESAPGAFTFDPIPTIASVAPASGPETGGTDVTITGTNFTGATGVTFGGTPGTAFTVVNDTTITVTTPAHAPGDVDVVVQHPNGDSQPGDFTFLQVPAITSLAPASGPETGGTDVTITGTGFTGATGVTFGGDAGTAFTVVNDTTITVTTPAHAPGAVDVIVQHPNGDSQPGDFTFLQLPAITSLTPTSGPAAGGTAVTITGTGFTGATGATFGGTTGTAFTVVDDTTITVTTPAHVPATVDVVVQHPNGDSQPGDFTFLPAAAILSLTPTSGPETGDTTVTITGTGFTGATGVTFSGTAGSGFAVVNDTTITVVTPAHAPGATDVVVQSPNGNSGPGTFTFIALPAITSLAPTSGPVTGGTPVTITGSGFTGATGVTFDGTPGVGFSVVNDTTITVASPAHAEGPVDVIVQAPVGDSAPATFTYLPLPVITGVAPANGPETGGTAVTITGTGFTGTTGVTFGGTPATGVTVVDDTTITATTPAHAPGAVDVVVTTPAGPSEPGDFTFDAVPAITSVAPASGPETGGTDVTITGTGFTGATGVTFGGTAGTAFTVVNDTTITVTTPAHLPGAVDVVVQHPNGDSQPGDFTFLQLPAITSLAPTSGPQTGGTAVTITGTGFTGATGVTFGGTAGTAFTVVNDTTITVTTPAHAPGGVDVIVQHPNGDSQPGDFTFLPVPAITSVAPANGPQTGGTAVTITGTGFTGATGVTFGGTPGTGFTVVNDTTITVTTPAHTPGGVDVIVQHPNGDSQPGDFTFDPVPNAPVISGLDPDHGPFLGGTVVTVSGTGFTGATSVTVDGVDVPFTVVNDTTITLTTPPHTAGAVPIVVTTPVGPSPSATFTYDPGTTVDGVDPGHGPQAGGTTVTITGGCFTGATGVLFGTTPATSFTVVDDATITAVAPAGTGTVDVTVTGGVECGNGVLTGGYRYDVPLPADPGTGTTGSTSTGSGLADTGSTSGGAALLGGLAALLVACGALILIRRTRRA</sequence>
<evidence type="ECO:0000313" key="8">
    <source>
        <dbReference type="Proteomes" id="UP000538196"/>
    </source>
</evidence>
<dbReference type="Gene3D" id="2.60.40.10">
    <property type="entry name" value="Immunoglobulins"/>
    <property type="match status" value="16"/>
</dbReference>
<evidence type="ECO:0000259" key="6">
    <source>
        <dbReference type="PROSITE" id="PS50847"/>
    </source>
</evidence>
<dbReference type="CDD" id="cd00603">
    <property type="entry name" value="IPT_PCSR"/>
    <property type="match status" value="1"/>
</dbReference>
<gene>
    <name evidence="7" type="ORF">FHX33_003749</name>
</gene>
<proteinExistence type="predicted"/>
<feature type="transmembrane region" description="Helical" evidence="5">
    <location>
        <begin position="1859"/>
        <end position="1878"/>
    </location>
</feature>
<keyword evidence="4" id="KW-0572">Peptidoglycan-anchor</keyword>
<dbReference type="RefSeq" id="WP_183428846.1">
    <property type="nucleotide sequence ID" value="NZ_JACHVP010000005.1"/>
</dbReference>
<keyword evidence="5" id="KW-1133">Transmembrane helix</keyword>
<dbReference type="SMART" id="SM00710">
    <property type="entry name" value="PbH1"/>
    <property type="match status" value="13"/>
</dbReference>
<keyword evidence="5" id="KW-0472">Membrane</keyword>
<dbReference type="Pfam" id="PF01833">
    <property type="entry name" value="TIG"/>
    <property type="match status" value="16"/>
</dbReference>
<keyword evidence="8" id="KW-1185">Reference proteome</keyword>
<reference evidence="7 8" key="1">
    <citation type="submission" date="2020-08" db="EMBL/GenBank/DDBJ databases">
        <title>Sequencing the genomes of 1000 actinobacteria strains.</title>
        <authorList>
            <person name="Klenk H.-P."/>
        </authorList>
    </citation>
    <scope>NUCLEOTIDE SEQUENCE [LARGE SCALE GENOMIC DNA]</scope>
    <source>
        <strain evidence="7 8">DSM 20146</strain>
    </source>
</reference>
<keyword evidence="2" id="KW-0964">Secreted</keyword>
<keyword evidence="3" id="KW-0732">Signal</keyword>
<dbReference type="InterPro" id="IPR013783">
    <property type="entry name" value="Ig-like_fold"/>
</dbReference>
<feature type="domain" description="Gram-positive cocci surface proteins LPxTG" evidence="6">
    <location>
        <begin position="1849"/>
        <end position="1884"/>
    </location>
</feature>
<comment type="caution">
    <text evidence="7">The sequence shown here is derived from an EMBL/GenBank/DDBJ whole genome shotgun (WGS) entry which is preliminary data.</text>
</comment>
<dbReference type="InterPro" id="IPR047900">
    <property type="entry name" value="Choice_anch_G"/>
</dbReference>
<dbReference type="InterPro" id="IPR014756">
    <property type="entry name" value="Ig_E-set"/>
</dbReference>
<accession>A0A7W4UZE3</accession>
<dbReference type="SMART" id="SM00429">
    <property type="entry name" value="IPT"/>
    <property type="match status" value="16"/>
</dbReference>
<dbReference type="GO" id="GO:0005975">
    <property type="term" value="P:carbohydrate metabolic process"/>
    <property type="evidence" value="ECO:0007669"/>
    <property type="project" value="UniProtKB-ARBA"/>
</dbReference>
<protein>
    <recommendedName>
        <fullName evidence="6">Gram-positive cocci surface proteins LPxTG domain-containing protein</fullName>
    </recommendedName>
</protein>
<evidence type="ECO:0000256" key="4">
    <source>
        <dbReference type="ARBA" id="ARBA00023088"/>
    </source>
</evidence>
<dbReference type="SUPFAM" id="SSF81296">
    <property type="entry name" value="E set domains"/>
    <property type="match status" value="16"/>
</dbReference>
<dbReference type="InterPro" id="IPR052387">
    <property type="entry name" value="Fibrocystin"/>
</dbReference>
<dbReference type="EMBL" id="JACHVP010000005">
    <property type="protein sequence ID" value="MBB2968967.1"/>
    <property type="molecule type" value="Genomic_DNA"/>
</dbReference>
<dbReference type="PANTHER" id="PTHR46769:SF2">
    <property type="entry name" value="FIBROCYSTIN-L ISOFORM 2 PRECURSOR-RELATED"/>
    <property type="match status" value="1"/>
</dbReference>
<keyword evidence="1" id="KW-0134">Cell wall</keyword>
<name>A0A7W4UZE3_LEIAQ</name>
<evidence type="ECO:0000313" key="7">
    <source>
        <dbReference type="EMBL" id="MBB2968967.1"/>
    </source>
</evidence>
<dbReference type="PANTHER" id="PTHR46769">
    <property type="entry name" value="POLYCYSTIC KIDNEY AND HEPATIC DISEASE 1 (AUTOSOMAL RECESSIVE)-LIKE 1"/>
    <property type="match status" value="1"/>
</dbReference>
<dbReference type="InterPro" id="IPR006626">
    <property type="entry name" value="PbH1"/>
</dbReference>
<dbReference type="NCBIfam" id="NF033766">
    <property type="entry name" value="choice_anch_G"/>
    <property type="match status" value="1"/>
</dbReference>
<evidence type="ECO:0000256" key="5">
    <source>
        <dbReference type="SAM" id="Phobius"/>
    </source>
</evidence>